<gene>
    <name evidence="6" type="ORF">DAEQUDRAFT_725944</name>
</gene>
<feature type="region of interest" description="Disordered" evidence="4">
    <location>
        <begin position="28"/>
        <end position="52"/>
    </location>
</feature>
<feature type="domain" description="BHLH" evidence="5">
    <location>
        <begin position="482"/>
        <end position="559"/>
    </location>
</feature>
<dbReference type="GO" id="GO:0046983">
    <property type="term" value="F:protein dimerization activity"/>
    <property type="evidence" value="ECO:0007669"/>
    <property type="project" value="InterPro"/>
</dbReference>
<name>A0A165QUU8_9APHY</name>
<dbReference type="PROSITE" id="PS50888">
    <property type="entry name" value="BHLH"/>
    <property type="match status" value="1"/>
</dbReference>
<feature type="compositionally biased region" description="Polar residues" evidence="4">
    <location>
        <begin position="28"/>
        <end position="37"/>
    </location>
</feature>
<dbReference type="Pfam" id="PF00010">
    <property type="entry name" value="HLH"/>
    <property type="match status" value="1"/>
</dbReference>
<dbReference type="InterPro" id="IPR011598">
    <property type="entry name" value="bHLH_dom"/>
</dbReference>
<feature type="region of interest" description="Disordered" evidence="4">
    <location>
        <begin position="401"/>
        <end position="497"/>
    </location>
</feature>
<accession>A0A165QUU8</accession>
<dbReference type="Proteomes" id="UP000076727">
    <property type="component" value="Unassembled WGS sequence"/>
</dbReference>
<dbReference type="GO" id="GO:0045944">
    <property type="term" value="P:positive regulation of transcription by RNA polymerase II"/>
    <property type="evidence" value="ECO:0007669"/>
    <property type="project" value="TreeGrafter"/>
</dbReference>
<feature type="compositionally biased region" description="Pro residues" evidence="4">
    <location>
        <begin position="337"/>
        <end position="351"/>
    </location>
</feature>
<feature type="coiled-coil region" evidence="3">
    <location>
        <begin position="556"/>
        <end position="583"/>
    </location>
</feature>
<dbReference type="EMBL" id="KV429054">
    <property type="protein sequence ID" value="KZT69960.1"/>
    <property type="molecule type" value="Genomic_DNA"/>
</dbReference>
<dbReference type="Gene3D" id="4.10.280.10">
    <property type="entry name" value="Helix-loop-helix DNA-binding domain"/>
    <property type="match status" value="1"/>
</dbReference>
<evidence type="ECO:0000313" key="7">
    <source>
        <dbReference type="Proteomes" id="UP000076727"/>
    </source>
</evidence>
<dbReference type="GO" id="GO:0003677">
    <property type="term" value="F:DNA binding"/>
    <property type="evidence" value="ECO:0007669"/>
    <property type="project" value="UniProtKB-KW"/>
</dbReference>
<feature type="region of interest" description="Disordered" evidence="4">
    <location>
        <begin position="126"/>
        <end position="152"/>
    </location>
</feature>
<evidence type="ECO:0000313" key="6">
    <source>
        <dbReference type="EMBL" id="KZT69960.1"/>
    </source>
</evidence>
<keyword evidence="1" id="KW-0238">DNA-binding</keyword>
<keyword evidence="2" id="KW-0539">Nucleus</keyword>
<dbReference type="SUPFAM" id="SSF47459">
    <property type="entry name" value="HLH, helix-loop-helix DNA-binding domain"/>
    <property type="match status" value="1"/>
</dbReference>
<evidence type="ECO:0000256" key="4">
    <source>
        <dbReference type="SAM" id="MobiDB-lite"/>
    </source>
</evidence>
<proteinExistence type="predicted"/>
<organism evidence="6 7">
    <name type="scientific">Daedalea quercina L-15889</name>
    <dbReference type="NCBI Taxonomy" id="1314783"/>
    <lineage>
        <taxon>Eukaryota</taxon>
        <taxon>Fungi</taxon>
        <taxon>Dikarya</taxon>
        <taxon>Basidiomycota</taxon>
        <taxon>Agaricomycotina</taxon>
        <taxon>Agaricomycetes</taxon>
        <taxon>Polyporales</taxon>
        <taxon>Fomitopsis</taxon>
    </lineage>
</organism>
<sequence length="641" mass="68421">MSHQQQKDIIQSFFQFDANRDAAERFYSRSSGLQTPGNFPAQPSLPPMPNLHFGSEALQHMISSMDPSSQQQGGQQSSQPTPQALLEQQFRLNQLQQLQQLQNQIFQQQLELLSSQNAFAGGQALTGQAMGDRQREQQQYGLPTPGPSNELRPQVTTDFVSPLLLQSGSGLSTLSQPPPNLSPDVSNFPNFLSQPNQMMPSAPHSAPAHIAFDMSPPMSMPSGSSEYNDISPISSPWIGPFSNSQTIHGQSGSTAGLKRRGASSSGDEDTSRPKPMRKRQSSVRALRQGTGSHQKHAAMRGSRSANSTPLFSGLARPGINMDVSDMNELPGDSPSPIELPPMPPPANPSHPPSTLEREFTSTSTAPSAMGMPSGAAPPVSAMTPVTPASIMNLGRLGINSSFAPPSAAQEPAAPKKKEGGSRARGPSKSATLAESGRSTRSADKAASVPLISPSLKPIRPAGNSAVVHPSPSPSATQPVVQFRKSSHKQAEQKRRDSLKTSFDDLRILLPPIPLPSDDEPILPGAMPPRGPPKGNAEGPNRGVSKLQLLRCGNEYIKVLKVRVDRRDEEIARLRREVARLRLVVGPEMENSGEEEIDLEKDLDAVEAAGGSVGSILIGRAYAAREGSLADVEEADEEGGDS</sequence>
<dbReference type="PANTHER" id="PTHR10328">
    <property type="entry name" value="PROTEIN MAX MYC-ASSOCIATED FACTOR X"/>
    <property type="match status" value="1"/>
</dbReference>
<dbReference type="OrthoDB" id="5344169at2759"/>
<keyword evidence="7" id="KW-1185">Reference proteome</keyword>
<dbReference type="AlphaFoldDB" id="A0A165QUU8"/>
<evidence type="ECO:0000256" key="1">
    <source>
        <dbReference type="ARBA" id="ARBA00023125"/>
    </source>
</evidence>
<evidence type="ECO:0000259" key="5">
    <source>
        <dbReference type="PROSITE" id="PS50888"/>
    </source>
</evidence>
<feature type="compositionally biased region" description="Low complexity" evidence="4">
    <location>
        <begin position="401"/>
        <end position="412"/>
    </location>
</feature>
<evidence type="ECO:0000256" key="3">
    <source>
        <dbReference type="SAM" id="Coils"/>
    </source>
</evidence>
<evidence type="ECO:0000256" key="2">
    <source>
        <dbReference type="ARBA" id="ARBA00023242"/>
    </source>
</evidence>
<feature type="region of interest" description="Disordered" evidence="4">
    <location>
        <begin position="195"/>
        <end position="378"/>
    </location>
</feature>
<feature type="compositionally biased region" description="Basic and acidic residues" evidence="4">
    <location>
        <begin position="488"/>
        <end position="497"/>
    </location>
</feature>
<dbReference type="STRING" id="1314783.A0A165QUU8"/>
<dbReference type="SMART" id="SM00353">
    <property type="entry name" value="HLH"/>
    <property type="match status" value="1"/>
</dbReference>
<feature type="region of interest" description="Disordered" evidence="4">
    <location>
        <begin position="513"/>
        <end position="541"/>
    </location>
</feature>
<feature type="compositionally biased region" description="Polar residues" evidence="4">
    <location>
        <begin position="428"/>
        <end position="439"/>
    </location>
</feature>
<dbReference type="GO" id="GO:0090575">
    <property type="term" value="C:RNA polymerase II transcription regulator complex"/>
    <property type="evidence" value="ECO:0007669"/>
    <property type="project" value="TreeGrafter"/>
</dbReference>
<keyword evidence="3" id="KW-0175">Coiled coil</keyword>
<feature type="compositionally biased region" description="Low complexity" evidence="4">
    <location>
        <begin position="198"/>
        <end position="225"/>
    </location>
</feature>
<dbReference type="PANTHER" id="PTHR10328:SF15">
    <property type="entry name" value="BHLH TRANSCRIPTION FACTOR"/>
    <property type="match status" value="1"/>
</dbReference>
<feature type="compositionally biased region" description="Polar residues" evidence="4">
    <location>
        <begin position="241"/>
        <end position="254"/>
    </location>
</feature>
<dbReference type="GO" id="GO:0003700">
    <property type="term" value="F:DNA-binding transcription factor activity"/>
    <property type="evidence" value="ECO:0007669"/>
    <property type="project" value="TreeGrafter"/>
</dbReference>
<protein>
    <recommendedName>
        <fullName evidence="5">BHLH domain-containing protein</fullName>
    </recommendedName>
</protein>
<dbReference type="InterPro" id="IPR036638">
    <property type="entry name" value="HLH_DNA-bd_sf"/>
</dbReference>
<reference evidence="6 7" key="1">
    <citation type="journal article" date="2016" name="Mol. Biol. Evol.">
        <title>Comparative Genomics of Early-Diverging Mushroom-Forming Fungi Provides Insights into the Origins of Lignocellulose Decay Capabilities.</title>
        <authorList>
            <person name="Nagy L.G."/>
            <person name="Riley R."/>
            <person name="Tritt A."/>
            <person name="Adam C."/>
            <person name="Daum C."/>
            <person name="Floudas D."/>
            <person name="Sun H."/>
            <person name="Yadav J.S."/>
            <person name="Pangilinan J."/>
            <person name="Larsson K.H."/>
            <person name="Matsuura K."/>
            <person name="Barry K."/>
            <person name="Labutti K."/>
            <person name="Kuo R."/>
            <person name="Ohm R.A."/>
            <person name="Bhattacharya S.S."/>
            <person name="Shirouzu T."/>
            <person name="Yoshinaga Y."/>
            <person name="Martin F.M."/>
            <person name="Grigoriev I.V."/>
            <person name="Hibbett D.S."/>
        </authorList>
    </citation>
    <scope>NUCLEOTIDE SEQUENCE [LARGE SCALE GENOMIC DNA]</scope>
    <source>
        <strain evidence="6 7">L-15889</strain>
    </source>
</reference>